<dbReference type="AlphaFoldDB" id="A0A4V2HSY4"/>
<dbReference type="GO" id="GO:0016887">
    <property type="term" value="F:ATP hydrolysis activity"/>
    <property type="evidence" value="ECO:0007669"/>
    <property type="project" value="InterPro"/>
</dbReference>
<reference evidence="6 7" key="1">
    <citation type="submission" date="2019-02" db="EMBL/GenBank/DDBJ databases">
        <title>Draft genome sequence of Muricauda sp. 176CP4-71.</title>
        <authorList>
            <person name="Park J.-S."/>
        </authorList>
    </citation>
    <scope>NUCLEOTIDE SEQUENCE [LARGE SCALE GENOMIC DNA]</scope>
    <source>
        <strain evidence="6 7">176CP4-71</strain>
    </source>
</reference>
<comment type="similarity">
    <text evidence="1">Belongs to the ABC transporter superfamily.</text>
</comment>
<keyword evidence="3" id="KW-0547">Nucleotide-binding</keyword>
<evidence type="ECO:0000256" key="3">
    <source>
        <dbReference type="ARBA" id="ARBA00022741"/>
    </source>
</evidence>
<dbReference type="PANTHER" id="PTHR42734:SF17">
    <property type="entry name" value="METAL TRANSPORT SYSTEM ATP-BINDING PROTEIN TM_0124-RELATED"/>
    <property type="match status" value="1"/>
</dbReference>
<proteinExistence type="inferred from homology"/>
<keyword evidence="7" id="KW-1185">Reference proteome</keyword>
<evidence type="ECO:0000313" key="6">
    <source>
        <dbReference type="EMBL" id="TAI49530.1"/>
    </source>
</evidence>
<dbReference type="SUPFAM" id="SSF52540">
    <property type="entry name" value="P-loop containing nucleoside triphosphate hydrolases"/>
    <property type="match status" value="2"/>
</dbReference>
<comment type="caution">
    <text evidence="6">The sequence shown here is derived from an EMBL/GenBank/DDBJ whole genome shotgun (WGS) entry which is preliminary data.</text>
</comment>
<dbReference type="EMBL" id="SGIU01000001">
    <property type="protein sequence ID" value="TAI49530.1"/>
    <property type="molecule type" value="Genomic_DNA"/>
</dbReference>
<dbReference type="InterPro" id="IPR050153">
    <property type="entry name" value="Metal_Ion_Import_ABC"/>
</dbReference>
<accession>A0A4V2HSY4</accession>
<dbReference type="InterPro" id="IPR003439">
    <property type="entry name" value="ABC_transporter-like_ATP-bd"/>
</dbReference>
<organism evidence="6 7">
    <name type="scientific">Flagellimonas allohymeniacidonis</name>
    <dbReference type="NCBI Taxonomy" id="2517819"/>
    <lineage>
        <taxon>Bacteria</taxon>
        <taxon>Pseudomonadati</taxon>
        <taxon>Bacteroidota</taxon>
        <taxon>Flavobacteriia</taxon>
        <taxon>Flavobacteriales</taxon>
        <taxon>Flavobacteriaceae</taxon>
        <taxon>Flagellimonas</taxon>
    </lineage>
</organism>
<keyword evidence="4 6" id="KW-0067">ATP-binding</keyword>
<dbReference type="GO" id="GO:0005524">
    <property type="term" value="F:ATP binding"/>
    <property type="evidence" value="ECO:0007669"/>
    <property type="project" value="UniProtKB-KW"/>
</dbReference>
<dbReference type="InterPro" id="IPR027417">
    <property type="entry name" value="P-loop_NTPase"/>
</dbReference>
<dbReference type="InterPro" id="IPR003593">
    <property type="entry name" value="AAA+_ATPase"/>
</dbReference>
<sequence length="413" mass="47064">MLEHCAIVVDNQTHIEKLAQEILSGKVQGFERLKAKKGLLFSNEQIEQFIWEEEQHDRKELTQESEQTLRSMSSGERKKSLLQHLLVQNPEFLVLVNPFDHLDSESQQFLKERFLNISKSISLIQLVGRANDILPDTKKYGTFKKGLLKWYKSKNAFWDSLKNNPLSFSERIPNAVKANHYPGEELVTFKDVSVSYDGRPILDQINWTIRKGEFWQLMGPNGSGKTTLLTMITGDNLKGYGQDLTLFGHKKGSGESVWDLKEQIGYFTPSMVDQFRGYHSALNMIISGLHDSIGLYTEPSDTEVRTAYQWLRLVNLGQKREELFKTLSTGEKRLVMLARAMIKHPPLLILDEPTAGLDDSSAAFFISLVNKIAEESDSAIVFVSHRREKNLNPKYIMALKPEEDGSVGLVKKM</sequence>
<dbReference type="OrthoDB" id="9789994at2"/>
<dbReference type="Gene3D" id="3.40.50.300">
    <property type="entry name" value="P-loop containing nucleotide triphosphate hydrolases"/>
    <property type="match status" value="2"/>
</dbReference>
<feature type="domain" description="ABC transporter" evidence="5">
    <location>
        <begin position="187"/>
        <end position="409"/>
    </location>
</feature>
<dbReference type="SMART" id="SM00382">
    <property type="entry name" value="AAA"/>
    <property type="match status" value="1"/>
</dbReference>
<evidence type="ECO:0000259" key="5">
    <source>
        <dbReference type="PROSITE" id="PS50893"/>
    </source>
</evidence>
<evidence type="ECO:0000256" key="1">
    <source>
        <dbReference type="ARBA" id="ARBA00005417"/>
    </source>
</evidence>
<protein>
    <submittedName>
        <fullName evidence="6">ATP-binding cassette domain-containing protein</fullName>
    </submittedName>
</protein>
<name>A0A4V2HSY4_9FLAO</name>
<dbReference type="Proteomes" id="UP000291981">
    <property type="component" value="Unassembled WGS sequence"/>
</dbReference>
<dbReference type="RefSeq" id="WP_130611593.1">
    <property type="nucleotide sequence ID" value="NZ_SGIU01000001.1"/>
</dbReference>
<evidence type="ECO:0000256" key="2">
    <source>
        <dbReference type="ARBA" id="ARBA00022448"/>
    </source>
</evidence>
<keyword evidence="2" id="KW-0813">Transport</keyword>
<dbReference type="Pfam" id="PF00005">
    <property type="entry name" value="ABC_tran"/>
    <property type="match status" value="1"/>
</dbReference>
<dbReference type="PANTHER" id="PTHR42734">
    <property type="entry name" value="METAL TRANSPORT SYSTEM ATP-BINDING PROTEIN TM_0124-RELATED"/>
    <property type="match status" value="1"/>
</dbReference>
<evidence type="ECO:0000256" key="4">
    <source>
        <dbReference type="ARBA" id="ARBA00022840"/>
    </source>
</evidence>
<gene>
    <name evidence="6" type="ORF">EW142_06945</name>
</gene>
<evidence type="ECO:0000313" key="7">
    <source>
        <dbReference type="Proteomes" id="UP000291981"/>
    </source>
</evidence>
<dbReference type="PROSITE" id="PS50893">
    <property type="entry name" value="ABC_TRANSPORTER_2"/>
    <property type="match status" value="1"/>
</dbReference>